<organism evidence="1 2">
    <name type="scientific">Pleurodeles waltl</name>
    <name type="common">Iberian ribbed newt</name>
    <dbReference type="NCBI Taxonomy" id="8319"/>
    <lineage>
        <taxon>Eukaryota</taxon>
        <taxon>Metazoa</taxon>
        <taxon>Chordata</taxon>
        <taxon>Craniata</taxon>
        <taxon>Vertebrata</taxon>
        <taxon>Euteleostomi</taxon>
        <taxon>Amphibia</taxon>
        <taxon>Batrachia</taxon>
        <taxon>Caudata</taxon>
        <taxon>Salamandroidea</taxon>
        <taxon>Salamandridae</taxon>
        <taxon>Pleurodelinae</taxon>
        <taxon>Pleurodeles</taxon>
    </lineage>
</organism>
<protein>
    <submittedName>
        <fullName evidence="1">Uncharacterized protein</fullName>
    </submittedName>
</protein>
<reference evidence="1" key="1">
    <citation type="journal article" date="2022" name="bioRxiv">
        <title>Sequencing and chromosome-scale assembly of the giantPleurodeles waltlgenome.</title>
        <authorList>
            <person name="Brown T."/>
            <person name="Elewa A."/>
            <person name="Iarovenko S."/>
            <person name="Subramanian E."/>
            <person name="Araus A.J."/>
            <person name="Petzold A."/>
            <person name="Susuki M."/>
            <person name="Suzuki K.-i.T."/>
            <person name="Hayashi T."/>
            <person name="Toyoda A."/>
            <person name="Oliveira C."/>
            <person name="Osipova E."/>
            <person name="Leigh N.D."/>
            <person name="Simon A."/>
            <person name="Yun M.H."/>
        </authorList>
    </citation>
    <scope>NUCLEOTIDE SEQUENCE</scope>
    <source>
        <strain evidence="1">20211129_DDA</strain>
        <tissue evidence="1">Liver</tissue>
    </source>
</reference>
<evidence type="ECO:0000313" key="2">
    <source>
        <dbReference type="Proteomes" id="UP001066276"/>
    </source>
</evidence>
<accession>A0AAV7PPU6</accession>
<dbReference type="EMBL" id="JANPWB010000011">
    <property type="protein sequence ID" value="KAJ1129352.1"/>
    <property type="molecule type" value="Genomic_DNA"/>
</dbReference>
<sequence length="83" mass="9285">MGGGSRQAFKITWQQQKRWRLSKSVSENKCTGGLEYAVDLWGHLIAIGSCASASFLPFKRGHVLPMTDDTTLTLWCVAEDLPW</sequence>
<comment type="caution">
    <text evidence="1">The sequence shown here is derived from an EMBL/GenBank/DDBJ whole genome shotgun (WGS) entry which is preliminary data.</text>
</comment>
<name>A0AAV7PPU6_PLEWA</name>
<keyword evidence="2" id="KW-1185">Reference proteome</keyword>
<gene>
    <name evidence="1" type="ORF">NDU88_007723</name>
</gene>
<proteinExistence type="predicted"/>
<evidence type="ECO:0000313" key="1">
    <source>
        <dbReference type="EMBL" id="KAJ1129352.1"/>
    </source>
</evidence>
<dbReference type="Proteomes" id="UP001066276">
    <property type="component" value="Chromosome 7"/>
</dbReference>
<dbReference type="AlphaFoldDB" id="A0AAV7PPU6"/>